<gene>
    <name evidence="3" type="ORF">XAT740_LOCUS27223</name>
</gene>
<keyword evidence="2" id="KW-0472">Membrane</keyword>
<feature type="compositionally biased region" description="Polar residues" evidence="1">
    <location>
        <begin position="112"/>
        <end position="122"/>
    </location>
</feature>
<protein>
    <submittedName>
        <fullName evidence="3">Uncharacterized protein</fullName>
    </submittedName>
</protein>
<organism evidence="3 4">
    <name type="scientific">Adineta ricciae</name>
    <name type="common">Rotifer</name>
    <dbReference type="NCBI Taxonomy" id="249248"/>
    <lineage>
        <taxon>Eukaryota</taxon>
        <taxon>Metazoa</taxon>
        <taxon>Spiralia</taxon>
        <taxon>Gnathifera</taxon>
        <taxon>Rotifera</taxon>
        <taxon>Eurotatoria</taxon>
        <taxon>Bdelloidea</taxon>
        <taxon>Adinetida</taxon>
        <taxon>Adinetidae</taxon>
        <taxon>Adineta</taxon>
    </lineage>
</organism>
<dbReference type="EMBL" id="CAJNOR010002258">
    <property type="protein sequence ID" value="CAF1269636.1"/>
    <property type="molecule type" value="Genomic_DNA"/>
</dbReference>
<keyword evidence="2" id="KW-0812">Transmembrane</keyword>
<evidence type="ECO:0000256" key="1">
    <source>
        <dbReference type="SAM" id="MobiDB-lite"/>
    </source>
</evidence>
<accession>A0A815BAA3</accession>
<evidence type="ECO:0000313" key="4">
    <source>
        <dbReference type="Proteomes" id="UP000663828"/>
    </source>
</evidence>
<name>A0A815BAA3_ADIRI</name>
<dbReference type="AlphaFoldDB" id="A0A815BAA3"/>
<evidence type="ECO:0000256" key="2">
    <source>
        <dbReference type="SAM" id="Phobius"/>
    </source>
</evidence>
<feature type="transmembrane region" description="Helical" evidence="2">
    <location>
        <begin position="20"/>
        <end position="38"/>
    </location>
</feature>
<feature type="region of interest" description="Disordered" evidence="1">
    <location>
        <begin position="112"/>
        <end position="153"/>
    </location>
</feature>
<keyword evidence="2" id="KW-1133">Transmembrane helix</keyword>
<feature type="compositionally biased region" description="Acidic residues" evidence="1">
    <location>
        <begin position="125"/>
        <end position="135"/>
    </location>
</feature>
<reference evidence="3" key="1">
    <citation type="submission" date="2021-02" db="EMBL/GenBank/DDBJ databases">
        <authorList>
            <person name="Nowell W R."/>
        </authorList>
    </citation>
    <scope>NUCLEOTIDE SEQUENCE</scope>
</reference>
<proteinExistence type="predicted"/>
<comment type="caution">
    <text evidence="3">The sequence shown here is derived from an EMBL/GenBank/DDBJ whole genome shotgun (WGS) entry which is preliminary data.</text>
</comment>
<keyword evidence="4" id="KW-1185">Reference proteome</keyword>
<sequence length="153" mass="18376">MLSYFYSLIKQLLSKSKFYWITFSTSLIFLTTILQRYYRLRHEYEHYNRRHQMLQSITTQKQDELENLTHHIHQSLLILEDQRIISIRKDDYFQRKPSTCVYDHGDHLTTSHLRSSEQLSTGDDTQSDDDDDDDPLLQRLKLTKPSRLKNSPP</sequence>
<dbReference type="Proteomes" id="UP000663828">
    <property type="component" value="Unassembled WGS sequence"/>
</dbReference>
<evidence type="ECO:0000313" key="3">
    <source>
        <dbReference type="EMBL" id="CAF1269636.1"/>
    </source>
</evidence>